<evidence type="ECO:0000313" key="9">
    <source>
        <dbReference type="EMBL" id="MPL77525.1"/>
    </source>
</evidence>
<keyword evidence="2" id="KW-0813">Transport</keyword>
<protein>
    <recommendedName>
        <fullName evidence="8">Major facilitator superfamily (MFS) profile domain-containing protein</fullName>
    </recommendedName>
</protein>
<dbReference type="InterPro" id="IPR020846">
    <property type="entry name" value="MFS_dom"/>
</dbReference>
<accession>A0A644UEX2</accession>
<evidence type="ECO:0000256" key="5">
    <source>
        <dbReference type="ARBA" id="ARBA00022989"/>
    </source>
</evidence>
<feature type="transmembrane region" description="Helical" evidence="7">
    <location>
        <begin position="82"/>
        <end position="105"/>
    </location>
</feature>
<dbReference type="GO" id="GO:0022857">
    <property type="term" value="F:transmembrane transporter activity"/>
    <property type="evidence" value="ECO:0007669"/>
    <property type="project" value="InterPro"/>
</dbReference>
<evidence type="ECO:0000256" key="7">
    <source>
        <dbReference type="SAM" id="Phobius"/>
    </source>
</evidence>
<dbReference type="Pfam" id="PF05977">
    <property type="entry name" value="MFS_3"/>
    <property type="match status" value="1"/>
</dbReference>
<evidence type="ECO:0000256" key="1">
    <source>
        <dbReference type="ARBA" id="ARBA00004651"/>
    </source>
</evidence>
<feature type="transmembrane region" description="Helical" evidence="7">
    <location>
        <begin position="264"/>
        <end position="282"/>
    </location>
</feature>
<sequence>MNLNNLKLFESLKYRNFKLYFLGQCVSMVGSWIQQIAMGWLVYRLTGSVTLLGLIVFLSQFPTFIITPFVSILIDKISKKSILIFTQAFFMLHALVLTILVLTSIINSSNVWIVLVLSLLFGIVNALDGPTRQAFYTSLVPKEMLTNAIALNSAVINGSRLIGPAIGGVVIGLFGEGICFLIDTISFLFVILALLKIKLPKIETIAMKIHLIKDIKEGLNYIYQRLPIKVLLIITFTVSFFIFPITSFLPAYVKDTLGGGSEMLGSLMSFLGIGSFSGALILASRKSIVGLEKIQQIGVLGASLSLVPFFFITNSVLAHILIIIIGFSMVIAIASTNTMIQALTHNYMKGRVMGYYTICFIGGSSLGNLVIGWVSKFYDLQIIIAFCGVLCLLLVFLFFPYRKEISIQQNKIYSEHGIIPEIVEGISKSDIKP</sequence>
<dbReference type="PROSITE" id="PS50850">
    <property type="entry name" value="MFS"/>
    <property type="match status" value="1"/>
</dbReference>
<feature type="transmembrane region" description="Helical" evidence="7">
    <location>
        <begin position="111"/>
        <end position="128"/>
    </location>
</feature>
<dbReference type="CDD" id="cd06173">
    <property type="entry name" value="MFS_MefA_like"/>
    <property type="match status" value="1"/>
</dbReference>
<feature type="transmembrane region" description="Helical" evidence="7">
    <location>
        <begin position="318"/>
        <end position="340"/>
    </location>
</feature>
<evidence type="ECO:0000259" key="8">
    <source>
        <dbReference type="PROSITE" id="PS50850"/>
    </source>
</evidence>
<evidence type="ECO:0000256" key="3">
    <source>
        <dbReference type="ARBA" id="ARBA00022475"/>
    </source>
</evidence>
<evidence type="ECO:0000256" key="6">
    <source>
        <dbReference type="ARBA" id="ARBA00023136"/>
    </source>
</evidence>
<feature type="transmembrane region" description="Helical" evidence="7">
    <location>
        <begin position="21"/>
        <end position="43"/>
    </location>
</feature>
<dbReference type="SUPFAM" id="SSF103473">
    <property type="entry name" value="MFS general substrate transporter"/>
    <property type="match status" value="1"/>
</dbReference>
<dbReference type="PANTHER" id="PTHR23513">
    <property type="entry name" value="INTEGRAL MEMBRANE EFFLUX PROTEIN-RELATED"/>
    <property type="match status" value="1"/>
</dbReference>
<keyword evidence="4 7" id="KW-0812">Transmembrane</keyword>
<dbReference type="EMBL" id="VSSQ01000107">
    <property type="protein sequence ID" value="MPL77525.1"/>
    <property type="molecule type" value="Genomic_DNA"/>
</dbReference>
<dbReference type="GO" id="GO:0005886">
    <property type="term" value="C:plasma membrane"/>
    <property type="evidence" value="ECO:0007669"/>
    <property type="project" value="UniProtKB-SubCell"/>
</dbReference>
<proteinExistence type="predicted"/>
<feature type="transmembrane region" description="Helical" evidence="7">
    <location>
        <begin position="380"/>
        <end position="401"/>
    </location>
</feature>
<feature type="transmembrane region" description="Helical" evidence="7">
    <location>
        <begin position="294"/>
        <end position="312"/>
    </location>
</feature>
<gene>
    <name evidence="9" type="ORF">SDC9_23381</name>
</gene>
<feature type="domain" description="Major facilitator superfamily (MFS) profile" evidence="8">
    <location>
        <begin position="1"/>
        <end position="403"/>
    </location>
</feature>
<dbReference type="InterPro" id="IPR010290">
    <property type="entry name" value="TM_effector"/>
</dbReference>
<dbReference type="PANTHER" id="PTHR23513:SF11">
    <property type="entry name" value="STAPHYLOFERRIN A TRANSPORTER"/>
    <property type="match status" value="1"/>
</dbReference>
<comment type="caution">
    <text evidence="9">The sequence shown here is derived from an EMBL/GenBank/DDBJ whole genome shotgun (WGS) entry which is preliminary data.</text>
</comment>
<keyword evidence="5 7" id="KW-1133">Transmembrane helix</keyword>
<evidence type="ECO:0000256" key="2">
    <source>
        <dbReference type="ARBA" id="ARBA00022448"/>
    </source>
</evidence>
<keyword evidence="6 7" id="KW-0472">Membrane</keyword>
<feature type="transmembrane region" description="Helical" evidence="7">
    <location>
        <begin position="352"/>
        <end position="374"/>
    </location>
</feature>
<feature type="transmembrane region" description="Helical" evidence="7">
    <location>
        <begin position="49"/>
        <end position="70"/>
    </location>
</feature>
<comment type="subcellular location">
    <subcellularLocation>
        <location evidence="1">Cell membrane</location>
        <topology evidence="1">Multi-pass membrane protein</topology>
    </subcellularLocation>
</comment>
<dbReference type="AlphaFoldDB" id="A0A644UEX2"/>
<name>A0A644UEX2_9ZZZZ</name>
<reference evidence="9" key="1">
    <citation type="submission" date="2019-08" db="EMBL/GenBank/DDBJ databases">
        <authorList>
            <person name="Kucharzyk K."/>
            <person name="Murdoch R.W."/>
            <person name="Higgins S."/>
            <person name="Loffler F."/>
        </authorList>
    </citation>
    <scope>NUCLEOTIDE SEQUENCE</scope>
</reference>
<feature type="transmembrane region" description="Helical" evidence="7">
    <location>
        <begin position="180"/>
        <end position="199"/>
    </location>
</feature>
<dbReference type="InterPro" id="IPR036259">
    <property type="entry name" value="MFS_trans_sf"/>
</dbReference>
<dbReference type="Gene3D" id="1.20.1250.20">
    <property type="entry name" value="MFS general substrate transporter like domains"/>
    <property type="match status" value="1"/>
</dbReference>
<organism evidence="9">
    <name type="scientific">bioreactor metagenome</name>
    <dbReference type="NCBI Taxonomy" id="1076179"/>
    <lineage>
        <taxon>unclassified sequences</taxon>
        <taxon>metagenomes</taxon>
        <taxon>ecological metagenomes</taxon>
    </lineage>
</organism>
<keyword evidence="3" id="KW-1003">Cell membrane</keyword>
<feature type="transmembrane region" description="Helical" evidence="7">
    <location>
        <begin position="230"/>
        <end position="252"/>
    </location>
</feature>
<evidence type="ECO:0000256" key="4">
    <source>
        <dbReference type="ARBA" id="ARBA00022692"/>
    </source>
</evidence>